<dbReference type="GO" id="GO:0007064">
    <property type="term" value="P:mitotic sister chromatid cohesion"/>
    <property type="evidence" value="ECO:0007669"/>
    <property type="project" value="TreeGrafter"/>
</dbReference>
<reference evidence="3" key="1">
    <citation type="submission" date="2020-07" db="EMBL/GenBank/DDBJ databases">
        <title>Draft Genome Sequence of a Deep-Sea Yeast, Naganishia (Cryptococcus) liquefaciens strain N6.</title>
        <authorList>
            <person name="Han Y.W."/>
            <person name="Kajitani R."/>
            <person name="Morimoto H."/>
            <person name="Parhat M."/>
            <person name="Tsubouchi H."/>
            <person name="Bakenova O."/>
            <person name="Ogata M."/>
            <person name="Argunhan B."/>
            <person name="Aoki R."/>
            <person name="Kajiwara S."/>
            <person name="Itoh T."/>
            <person name="Iwasaki H."/>
        </authorList>
    </citation>
    <scope>NUCLEOTIDE SEQUENCE</scope>
    <source>
        <strain evidence="3">N6</strain>
    </source>
</reference>
<dbReference type="InterPro" id="IPR028009">
    <property type="entry name" value="ESCO_Acetyltransf_dom"/>
</dbReference>
<dbReference type="EMBL" id="BLZA01000032">
    <property type="protein sequence ID" value="GHJ88787.1"/>
    <property type="molecule type" value="Genomic_DNA"/>
</dbReference>
<dbReference type="PANTHER" id="PTHR45884">
    <property type="entry name" value="N-ACETYLTRANSFERASE ECO"/>
    <property type="match status" value="1"/>
</dbReference>
<accession>A0A8H3TX90</accession>
<feature type="region of interest" description="Disordered" evidence="1">
    <location>
        <begin position="66"/>
        <end position="125"/>
    </location>
</feature>
<dbReference type="GO" id="GO:0005634">
    <property type="term" value="C:nucleus"/>
    <property type="evidence" value="ECO:0007669"/>
    <property type="project" value="TreeGrafter"/>
</dbReference>
<dbReference type="Proteomes" id="UP000620104">
    <property type="component" value="Unassembled WGS sequence"/>
</dbReference>
<dbReference type="GO" id="GO:0061733">
    <property type="term" value="F:protein-lysine-acetyltransferase activity"/>
    <property type="evidence" value="ECO:0007669"/>
    <property type="project" value="TreeGrafter"/>
</dbReference>
<evidence type="ECO:0000313" key="3">
    <source>
        <dbReference type="EMBL" id="GHJ88787.1"/>
    </source>
</evidence>
<dbReference type="Pfam" id="PF13880">
    <property type="entry name" value="Acetyltransf_13"/>
    <property type="match status" value="1"/>
</dbReference>
<feature type="domain" description="N-acetyltransferase ESCO acetyl-transferase" evidence="2">
    <location>
        <begin position="421"/>
        <end position="484"/>
    </location>
</feature>
<name>A0A8H3TX90_9TREE</name>
<dbReference type="OrthoDB" id="428854at2759"/>
<evidence type="ECO:0000256" key="1">
    <source>
        <dbReference type="SAM" id="MobiDB-lite"/>
    </source>
</evidence>
<gene>
    <name evidence="3" type="ORF">NliqN6_5189</name>
</gene>
<evidence type="ECO:0000313" key="4">
    <source>
        <dbReference type="Proteomes" id="UP000620104"/>
    </source>
</evidence>
<protein>
    <recommendedName>
        <fullName evidence="2">N-acetyltransferase ESCO acetyl-transferase domain-containing protein</fullName>
    </recommendedName>
</protein>
<feature type="compositionally biased region" description="Basic and acidic residues" evidence="1">
    <location>
        <begin position="71"/>
        <end position="86"/>
    </location>
</feature>
<dbReference type="GO" id="GO:0000785">
    <property type="term" value="C:chromatin"/>
    <property type="evidence" value="ECO:0007669"/>
    <property type="project" value="TreeGrafter"/>
</dbReference>
<keyword evidence="4" id="KW-1185">Reference proteome</keyword>
<dbReference type="AlphaFoldDB" id="A0A8H3TX90"/>
<evidence type="ECO:0000259" key="2">
    <source>
        <dbReference type="Pfam" id="PF13880"/>
    </source>
</evidence>
<feature type="region of interest" description="Disordered" evidence="1">
    <location>
        <begin position="1"/>
        <end position="43"/>
    </location>
</feature>
<sequence>MSSPSSSPRHASHRPEAVKRTYGSRAKLARPGIPSLSGSSEVFARGLSPPALVSCSSDSVEGMLSSGFRIKTPELEEEKEKNVGEKRKGRTVVLVTNTRDNQASEDEPVSDRPIPKKTKSSTTAPTIQGNLKSFFTFHSQPKIKQPKIISSALRAKSSTTASTAPSAKPAKLAQLHLVPVRHSSSLSSSSTTTTARPSLLTTCSKCNMSYIRGGIGGDDDAFHRAHCIRVTEGVKWNSLAPSHASGASSVTMTGAKLASWRRKGAKTGGGLVVRPRVEFGNGLGKEKAVGNVVCIEGYEASSDKRVMEIIESVDTVLSAPTLSPTTLARCKIFLFTTSCQPPVTVTKRAKSSATTTKPVERVVACVVAQPIRTGMRVLREDEVGDATDVKRNEWVMIGDDAEESKAGVSSKAVICSPTRLPCKLGVHRIFTVPKYRGFGISKILLDVACEKTIYGYTCDPKAGDIAFSQPTNSGKALMDAWGKGAVRVFVEDEQQTEDEE</sequence>
<dbReference type="PANTHER" id="PTHR45884:SF2">
    <property type="entry name" value="N-ACETYLTRANSFERASE ECO"/>
    <property type="match status" value="1"/>
</dbReference>
<comment type="caution">
    <text evidence="3">The sequence shown here is derived from an EMBL/GenBank/DDBJ whole genome shotgun (WGS) entry which is preliminary data.</text>
</comment>
<proteinExistence type="predicted"/>
<organism evidence="3 4">
    <name type="scientific">Naganishia liquefaciens</name>
    <dbReference type="NCBI Taxonomy" id="104408"/>
    <lineage>
        <taxon>Eukaryota</taxon>
        <taxon>Fungi</taxon>
        <taxon>Dikarya</taxon>
        <taxon>Basidiomycota</taxon>
        <taxon>Agaricomycotina</taxon>
        <taxon>Tremellomycetes</taxon>
        <taxon>Filobasidiales</taxon>
        <taxon>Filobasidiaceae</taxon>
        <taxon>Naganishia</taxon>
    </lineage>
</organism>